<evidence type="ECO:0000313" key="4">
    <source>
        <dbReference type="EMBL" id="CAF1083028.1"/>
    </source>
</evidence>
<keyword evidence="8" id="KW-1185">Reference proteome</keyword>
<evidence type="ECO:0000313" key="7">
    <source>
        <dbReference type="Proteomes" id="UP000663836"/>
    </source>
</evidence>
<evidence type="ECO:0000313" key="1">
    <source>
        <dbReference type="EMBL" id="CAF0846870.1"/>
    </source>
</evidence>
<dbReference type="Proteomes" id="UP000663874">
    <property type="component" value="Unassembled WGS sequence"/>
</dbReference>
<dbReference type="Proteomes" id="UP000663864">
    <property type="component" value="Unassembled WGS sequence"/>
</dbReference>
<gene>
    <name evidence="6" type="ORF">FNK824_LOCUS21536</name>
    <name evidence="5" type="ORF">JBS370_LOCUS1437</name>
    <name evidence="4" type="ORF">JXQ802_LOCUS18285</name>
    <name evidence="3" type="ORF">PYM288_LOCUS11499</name>
    <name evidence="1" type="ORF">SEV965_LOCUS2900</name>
    <name evidence="2" type="ORF">ZHD862_LOCUS4922</name>
</gene>
<evidence type="ECO:0000313" key="3">
    <source>
        <dbReference type="EMBL" id="CAF0939335.1"/>
    </source>
</evidence>
<evidence type="ECO:0000313" key="5">
    <source>
        <dbReference type="EMBL" id="CAF3552826.1"/>
    </source>
</evidence>
<accession>A0A818KK49</accession>
<dbReference type="Proteomes" id="UP000663836">
    <property type="component" value="Unassembled WGS sequence"/>
</dbReference>
<dbReference type="Proteomes" id="UP000663870">
    <property type="component" value="Unassembled WGS sequence"/>
</dbReference>
<dbReference type="EMBL" id="CAJNOH010000195">
    <property type="protein sequence ID" value="CAF0939335.1"/>
    <property type="molecule type" value="Genomic_DNA"/>
</dbReference>
<dbReference type="EMBL" id="CAJNOU010000070">
    <property type="protein sequence ID" value="CAF0846870.1"/>
    <property type="molecule type" value="Genomic_DNA"/>
</dbReference>
<evidence type="ECO:0000313" key="2">
    <source>
        <dbReference type="EMBL" id="CAF0851974.1"/>
    </source>
</evidence>
<dbReference type="Proteomes" id="UP000663889">
    <property type="component" value="Unassembled WGS sequence"/>
</dbReference>
<evidence type="ECO:0000313" key="8">
    <source>
        <dbReference type="Proteomes" id="UP000663870"/>
    </source>
</evidence>
<dbReference type="EMBL" id="CAJNOL010000477">
    <property type="protein sequence ID" value="CAF1083028.1"/>
    <property type="molecule type" value="Genomic_DNA"/>
</dbReference>
<sequence>MSNNSDNKNNQQANMRSVKLQTNLCISPSCNLISEVICRHCSQQYCTLCFMCHRKNILDDMRSIYEQMEINRRIGAAEVITFIDKQAKDAHDQAKKLIDDAIDRIVQASKNIYTYIENRRQAKLGRLDECLEQFDKDSDLLESKLKNDIFLPADIMLNLRHKYAYNMFDKITSIIETKSTELQHKNEIFFDDYRYYKELINLRRKWAFFQAALTTVYYPMKKDISLDKILTFLEYRHDRVLDNYREFLSTNEDSKELSLKPAEDLLNDLSFLSKKQLSIECDNFSYIDECENEIDIVEQQQQPNRESIVKSSEIKQEIEITPKTDSGHCDDETTSNDSWQIENDDYETRFIELSQSMKTLEKQFEDDLRLVVNNDQAN</sequence>
<organism evidence="5 7">
    <name type="scientific">Rotaria sordida</name>
    <dbReference type="NCBI Taxonomy" id="392033"/>
    <lineage>
        <taxon>Eukaryota</taxon>
        <taxon>Metazoa</taxon>
        <taxon>Spiralia</taxon>
        <taxon>Gnathifera</taxon>
        <taxon>Rotifera</taxon>
        <taxon>Eurotatoria</taxon>
        <taxon>Bdelloidea</taxon>
        <taxon>Philodinida</taxon>
        <taxon>Philodinidae</taxon>
        <taxon>Rotaria</taxon>
    </lineage>
</organism>
<proteinExistence type="predicted"/>
<dbReference type="Proteomes" id="UP000663854">
    <property type="component" value="Unassembled WGS sequence"/>
</dbReference>
<protein>
    <submittedName>
        <fullName evidence="5">Uncharacterized protein</fullName>
    </submittedName>
</protein>
<dbReference type="AlphaFoldDB" id="A0A818KK49"/>
<dbReference type="EMBL" id="CAJOBE010004168">
    <property type="protein sequence ID" value="CAF3919466.1"/>
    <property type="molecule type" value="Genomic_DNA"/>
</dbReference>
<name>A0A818KK49_9BILA</name>
<evidence type="ECO:0000313" key="6">
    <source>
        <dbReference type="EMBL" id="CAF3919466.1"/>
    </source>
</evidence>
<comment type="caution">
    <text evidence="5">The sequence shown here is derived from an EMBL/GenBank/DDBJ whole genome shotgun (WGS) entry which is preliminary data.</text>
</comment>
<dbReference type="EMBL" id="CAJOBD010000048">
    <property type="protein sequence ID" value="CAF3552826.1"/>
    <property type="molecule type" value="Genomic_DNA"/>
</dbReference>
<dbReference type="EMBL" id="CAJNOT010000124">
    <property type="protein sequence ID" value="CAF0851974.1"/>
    <property type="molecule type" value="Genomic_DNA"/>
</dbReference>
<reference evidence="5" key="1">
    <citation type="submission" date="2021-02" db="EMBL/GenBank/DDBJ databases">
        <authorList>
            <person name="Nowell W R."/>
        </authorList>
    </citation>
    <scope>NUCLEOTIDE SEQUENCE</scope>
</reference>